<keyword evidence="6" id="KW-0732">Signal</keyword>
<reference evidence="9" key="1">
    <citation type="journal article" date="2014" name="Proc. Natl. Acad. Sci. U.S.A.">
        <title>Extensive sampling of basidiomycete genomes demonstrates inadequacy of the white-rot/brown-rot paradigm for wood decay fungi.</title>
        <authorList>
            <person name="Riley R."/>
            <person name="Salamov A.A."/>
            <person name="Brown D.W."/>
            <person name="Nagy L.G."/>
            <person name="Floudas D."/>
            <person name="Held B.W."/>
            <person name="Levasseur A."/>
            <person name="Lombard V."/>
            <person name="Morin E."/>
            <person name="Otillar R."/>
            <person name="Lindquist E.A."/>
            <person name="Sun H."/>
            <person name="LaButti K.M."/>
            <person name="Schmutz J."/>
            <person name="Jabbour D."/>
            <person name="Luo H."/>
            <person name="Baker S.E."/>
            <person name="Pisabarro A.G."/>
            <person name="Walton J.D."/>
            <person name="Blanchette R.A."/>
            <person name="Henrissat B."/>
            <person name="Martin F."/>
            <person name="Cullen D."/>
            <person name="Hibbett D.S."/>
            <person name="Grigoriev I.V."/>
        </authorList>
    </citation>
    <scope>NUCLEOTIDE SEQUENCE [LARGE SCALE GENOMIC DNA]</scope>
    <source>
        <strain evidence="9">CBS 339.88</strain>
    </source>
</reference>
<dbReference type="GO" id="GO:0009277">
    <property type="term" value="C:fungal-type cell wall"/>
    <property type="evidence" value="ECO:0007669"/>
    <property type="project" value="InterPro"/>
</dbReference>
<feature type="chain" id="PRO_5013986738" description="Hydrophobin" evidence="6">
    <location>
        <begin position="20"/>
        <end position="140"/>
    </location>
</feature>
<dbReference type="CDD" id="cd23507">
    <property type="entry name" value="hydrophobin_I"/>
    <property type="match status" value="1"/>
</dbReference>
<dbReference type="AlphaFoldDB" id="A0A067T1L1"/>
<evidence type="ECO:0000256" key="4">
    <source>
        <dbReference type="ARBA" id="ARBA00022525"/>
    </source>
</evidence>
<dbReference type="EMBL" id="KL142377">
    <property type="protein sequence ID" value="KDR76991.1"/>
    <property type="molecule type" value="Genomic_DNA"/>
</dbReference>
<evidence type="ECO:0000313" key="9">
    <source>
        <dbReference type="Proteomes" id="UP000027222"/>
    </source>
</evidence>
<dbReference type="GO" id="GO:0005199">
    <property type="term" value="F:structural constituent of cell wall"/>
    <property type="evidence" value="ECO:0007669"/>
    <property type="project" value="InterPro"/>
</dbReference>
<evidence type="ECO:0000256" key="7">
    <source>
        <dbReference type="SAM" id="MobiDB-lite"/>
    </source>
</evidence>
<accession>A0A067T1L1</accession>
<evidence type="ECO:0000256" key="5">
    <source>
        <dbReference type="ARBA" id="ARBA00023157"/>
    </source>
</evidence>
<keyword evidence="3 6" id="KW-0134">Cell wall</keyword>
<dbReference type="Pfam" id="PF01185">
    <property type="entry name" value="Hydrophobin"/>
    <property type="match status" value="1"/>
</dbReference>
<proteinExistence type="inferred from homology"/>
<sequence length="140" mass="14059">MKFTTVVAVLAAAVASVESRPSETNADRLARGLPPLPPTRRATPIAGARRSSPSGISNSCNTGPVQCCNTVTTASNPVASLIIGLLGLVLGPDVAVGLTCSPLTIIGVGSSSCSQQPVCCENNSFNGLIAIGCSPININL</sequence>
<evidence type="ECO:0000256" key="3">
    <source>
        <dbReference type="ARBA" id="ARBA00022512"/>
    </source>
</evidence>
<gene>
    <name evidence="8" type="ORF">GALMADRAFT_246172</name>
</gene>
<organism evidence="8 9">
    <name type="scientific">Galerina marginata (strain CBS 339.88)</name>
    <dbReference type="NCBI Taxonomy" id="685588"/>
    <lineage>
        <taxon>Eukaryota</taxon>
        <taxon>Fungi</taxon>
        <taxon>Dikarya</taxon>
        <taxon>Basidiomycota</taxon>
        <taxon>Agaricomycotina</taxon>
        <taxon>Agaricomycetes</taxon>
        <taxon>Agaricomycetidae</taxon>
        <taxon>Agaricales</taxon>
        <taxon>Agaricineae</taxon>
        <taxon>Strophariaceae</taxon>
        <taxon>Galerina</taxon>
    </lineage>
</organism>
<evidence type="ECO:0000256" key="2">
    <source>
        <dbReference type="ARBA" id="ARBA00010446"/>
    </source>
</evidence>
<comment type="similarity">
    <text evidence="2 6">Belongs to the fungal hydrophobin family.</text>
</comment>
<name>A0A067T1L1_GALM3</name>
<keyword evidence="5 6" id="KW-1015">Disulfide bond</keyword>
<dbReference type="STRING" id="685588.A0A067T1L1"/>
<evidence type="ECO:0000313" key="8">
    <source>
        <dbReference type="EMBL" id="KDR76991.1"/>
    </source>
</evidence>
<keyword evidence="4 6" id="KW-0964">Secreted</keyword>
<dbReference type="SMART" id="SM00075">
    <property type="entry name" value="HYDRO"/>
    <property type="match status" value="1"/>
</dbReference>
<dbReference type="HOGENOM" id="CLU_105134_1_0_1"/>
<feature type="region of interest" description="Disordered" evidence="7">
    <location>
        <begin position="21"/>
        <end position="57"/>
    </location>
</feature>
<keyword evidence="9" id="KW-1185">Reference proteome</keyword>
<comment type="subcellular location">
    <subcellularLocation>
        <location evidence="1 6">Secreted</location>
        <location evidence="1 6">Cell wall</location>
    </subcellularLocation>
</comment>
<feature type="signal peptide" evidence="6">
    <location>
        <begin position="1"/>
        <end position="19"/>
    </location>
</feature>
<dbReference type="OrthoDB" id="4225815at2759"/>
<dbReference type="Proteomes" id="UP000027222">
    <property type="component" value="Unassembled WGS sequence"/>
</dbReference>
<dbReference type="InterPro" id="IPR001338">
    <property type="entry name" value="Class_I_Hydrophobin"/>
</dbReference>
<evidence type="ECO:0000256" key="6">
    <source>
        <dbReference type="RuleBase" id="RU365009"/>
    </source>
</evidence>
<protein>
    <recommendedName>
        <fullName evidence="6">Hydrophobin</fullName>
    </recommendedName>
</protein>
<evidence type="ECO:0000256" key="1">
    <source>
        <dbReference type="ARBA" id="ARBA00004191"/>
    </source>
</evidence>